<dbReference type="SMART" id="SM00422">
    <property type="entry name" value="HTH_MERR"/>
    <property type="match status" value="1"/>
</dbReference>
<dbReference type="AlphaFoldDB" id="A0A6G8ARY3"/>
<organism evidence="3 4">
    <name type="scientific">Vagococcus hydrophili</name>
    <dbReference type="NCBI Taxonomy" id="2714947"/>
    <lineage>
        <taxon>Bacteria</taxon>
        <taxon>Bacillati</taxon>
        <taxon>Bacillota</taxon>
        <taxon>Bacilli</taxon>
        <taxon>Lactobacillales</taxon>
        <taxon>Enterococcaceae</taxon>
        <taxon>Vagococcus</taxon>
    </lineage>
</organism>
<gene>
    <name evidence="3" type="ORF">G7082_03945</name>
</gene>
<dbReference type="PANTHER" id="PTHR30204">
    <property type="entry name" value="REDOX-CYCLING DRUG-SENSING TRANSCRIPTIONAL ACTIVATOR SOXR"/>
    <property type="match status" value="1"/>
</dbReference>
<dbReference type="EMBL" id="CP049887">
    <property type="protein sequence ID" value="QIL47750.1"/>
    <property type="molecule type" value="Genomic_DNA"/>
</dbReference>
<dbReference type="InterPro" id="IPR009061">
    <property type="entry name" value="DNA-bd_dom_put_sf"/>
</dbReference>
<dbReference type="Gene3D" id="1.10.1660.10">
    <property type="match status" value="1"/>
</dbReference>
<feature type="domain" description="HTH merR-type" evidence="2">
    <location>
        <begin position="1"/>
        <end position="70"/>
    </location>
</feature>
<dbReference type="PANTHER" id="PTHR30204:SF82">
    <property type="entry name" value="TRANSCRIPTIONAL REGULATOR, MERR FAMILY"/>
    <property type="match status" value="1"/>
</dbReference>
<reference evidence="3 4" key="1">
    <citation type="submission" date="2020-03" db="EMBL/GenBank/DDBJ databases">
        <title>Vagococcus sp. nov., isolated from beetles.</title>
        <authorList>
            <person name="Hyun D.-W."/>
            <person name="Bae J.-W."/>
        </authorList>
    </citation>
    <scope>NUCLEOTIDE SEQUENCE [LARGE SCALE GENOMIC DNA]</scope>
    <source>
        <strain evidence="3 4">HDW17B</strain>
    </source>
</reference>
<dbReference type="KEGG" id="vhy:G7082_03945"/>
<protein>
    <submittedName>
        <fullName evidence="3">MerR family transcriptional regulator</fullName>
    </submittedName>
</protein>
<dbReference type="Pfam" id="PF13411">
    <property type="entry name" value="MerR_1"/>
    <property type="match status" value="1"/>
</dbReference>
<evidence type="ECO:0000259" key="2">
    <source>
        <dbReference type="PROSITE" id="PS50937"/>
    </source>
</evidence>
<dbReference type="PROSITE" id="PS50937">
    <property type="entry name" value="HTH_MERR_2"/>
    <property type="match status" value="1"/>
</dbReference>
<name>A0A6G8ARY3_9ENTE</name>
<keyword evidence="4" id="KW-1185">Reference proteome</keyword>
<dbReference type="GO" id="GO:0003700">
    <property type="term" value="F:DNA-binding transcription factor activity"/>
    <property type="evidence" value="ECO:0007669"/>
    <property type="project" value="InterPro"/>
</dbReference>
<proteinExistence type="predicted"/>
<sequence length="161" mass="19077">MYTIGEVAKITNISTDTLRYYDKNGLLPFVKRNESGYREFSETDLKYLEVIQCLKLSDVPVKEIGQFVEWTMLGDTTLKQRKVFFSEKEHALQGKIKSLEMMLAFLKWKKWYYETACEAQTESIHFKEGTRSLNPEVLKQYNSNQSEEKWRVSDTPHHYKK</sequence>
<dbReference type="InterPro" id="IPR000551">
    <property type="entry name" value="MerR-type_HTH_dom"/>
</dbReference>
<evidence type="ECO:0000313" key="4">
    <source>
        <dbReference type="Proteomes" id="UP000501747"/>
    </source>
</evidence>
<dbReference type="RefSeq" id="WP_166033922.1">
    <property type="nucleotide sequence ID" value="NZ_CP049887.1"/>
</dbReference>
<dbReference type="SUPFAM" id="SSF46955">
    <property type="entry name" value="Putative DNA-binding domain"/>
    <property type="match status" value="1"/>
</dbReference>
<dbReference type="PROSITE" id="PS00552">
    <property type="entry name" value="HTH_MERR_1"/>
    <property type="match status" value="1"/>
</dbReference>
<dbReference type="Proteomes" id="UP000501747">
    <property type="component" value="Chromosome"/>
</dbReference>
<evidence type="ECO:0000256" key="1">
    <source>
        <dbReference type="ARBA" id="ARBA00023125"/>
    </source>
</evidence>
<dbReference type="PRINTS" id="PR00040">
    <property type="entry name" value="HTHMERR"/>
</dbReference>
<keyword evidence="1" id="KW-0238">DNA-binding</keyword>
<accession>A0A6G8ARY3</accession>
<evidence type="ECO:0000313" key="3">
    <source>
        <dbReference type="EMBL" id="QIL47750.1"/>
    </source>
</evidence>
<dbReference type="GO" id="GO:0003677">
    <property type="term" value="F:DNA binding"/>
    <property type="evidence" value="ECO:0007669"/>
    <property type="project" value="UniProtKB-KW"/>
</dbReference>
<dbReference type="InterPro" id="IPR047057">
    <property type="entry name" value="MerR_fam"/>
</dbReference>
<dbReference type="CDD" id="cd01109">
    <property type="entry name" value="HTH_YyaN"/>
    <property type="match status" value="1"/>
</dbReference>